<keyword evidence="3" id="KW-1185">Reference proteome</keyword>
<reference evidence="2 3" key="1">
    <citation type="journal article" date="2020" name="ISME J.">
        <title>Comparative genomics reveals insights into cyanobacterial evolution and habitat adaptation.</title>
        <authorList>
            <person name="Chen M.Y."/>
            <person name="Teng W.K."/>
            <person name="Zhao L."/>
            <person name="Hu C.X."/>
            <person name="Zhou Y.K."/>
            <person name="Han B.P."/>
            <person name="Song L.R."/>
            <person name="Shu W.S."/>
        </authorList>
    </citation>
    <scope>NUCLEOTIDE SEQUENCE [LARGE SCALE GENOMIC DNA]</scope>
    <source>
        <strain evidence="2 3">FACHB-119</strain>
    </source>
</reference>
<protein>
    <submittedName>
        <fullName evidence="2">DUF3854 domain-containing protein</fullName>
    </submittedName>
</protein>
<dbReference type="EMBL" id="JACJSG010000071">
    <property type="protein sequence ID" value="MBD2505174.1"/>
    <property type="molecule type" value="Genomic_DNA"/>
</dbReference>
<feature type="domain" description="DUF3854" evidence="1">
    <location>
        <begin position="175"/>
        <end position="295"/>
    </location>
</feature>
<evidence type="ECO:0000259" key="1">
    <source>
        <dbReference type="Pfam" id="PF12965"/>
    </source>
</evidence>
<feature type="non-terminal residue" evidence="2">
    <location>
        <position position="435"/>
    </location>
</feature>
<dbReference type="InterPro" id="IPR024385">
    <property type="entry name" value="DUF3854"/>
</dbReference>
<dbReference type="CDD" id="cd01029">
    <property type="entry name" value="TOPRIM_primases"/>
    <property type="match status" value="1"/>
</dbReference>
<dbReference type="PANTHER" id="PTHR34985:SF1">
    <property type="entry name" value="SLR0554 PROTEIN"/>
    <property type="match status" value="1"/>
</dbReference>
<accession>A0ABR8DEV8</accession>
<dbReference type="RefSeq" id="WP_190479710.1">
    <property type="nucleotide sequence ID" value="NZ_JACJSG010000071.1"/>
</dbReference>
<dbReference type="Pfam" id="PF12965">
    <property type="entry name" value="DUF3854"/>
    <property type="match status" value="1"/>
</dbReference>
<organism evidence="2 3">
    <name type="scientific">Anabaena azotica FACHB-119</name>
    <dbReference type="NCBI Taxonomy" id="947527"/>
    <lineage>
        <taxon>Bacteria</taxon>
        <taxon>Bacillati</taxon>
        <taxon>Cyanobacteriota</taxon>
        <taxon>Cyanophyceae</taxon>
        <taxon>Nostocales</taxon>
        <taxon>Nostocaceae</taxon>
        <taxon>Anabaena</taxon>
        <taxon>Anabaena azotica</taxon>
    </lineage>
</organism>
<sequence>MNLESHHLQEWLDSGVDEELIRLNVRSLQGDEIYEYLLYALPQSARRNDGRLRDGYLRLYAHIILAWWVSGLDPLNDWNPMDWGRAKPDCPRLEPEGERLKGKGERNNITPFPLPPSLFPESAPKPIKYESPPKTPNRVTYFRVTLRIWQLVSLRYDVPMPDNIVITQEGEALGFWAWVMANPQIPIILTEGEKKGACLLSLGYPAIALPGIWNGRVGKEDFERLHPDLVPMAQPGRRFIILFDYETKPKTQLQVFQATRRTAHVIQDAGCECSIALLPGPEKGIDDWVVALGKKADKAVSAMIADALTLQEYHQRFFYRKPRGLNKYKADVTVNTRYLSQAIGSLPQSGLVGLASDMGTGKTELMSIVRKDNPDKSFLNNGHRVSLLKNLSDRLWTAMYSAIACGDWAKAIALSITVDSLYKMANDLRAYDIIF</sequence>
<dbReference type="Proteomes" id="UP000661112">
    <property type="component" value="Unassembled WGS sequence"/>
</dbReference>
<evidence type="ECO:0000313" key="3">
    <source>
        <dbReference type="Proteomes" id="UP000661112"/>
    </source>
</evidence>
<gene>
    <name evidence="2" type="ORF">H6G83_32000</name>
</gene>
<dbReference type="PANTHER" id="PTHR34985">
    <property type="entry name" value="SLR0554 PROTEIN"/>
    <property type="match status" value="1"/>
</dbReference>
<evidence type="ECO:0000313" key="2">
    <source>
        <dbReference type="EMBL" id="MBD2505174.1"/>
    </source>
</evidence>
<name>A0ABR8DEV8_9NOST</name>
<comment type="caution">
    <text evidence="2">The sequence shown here is derived from an EMBL/GenBank/DDBJ whole genome shotgun (WGS) entry which is preliminary data.</text>
</comment>
<dbReference type="InterPro" id="IPR034154">
    <property type="entry name" value="TOPRIM_DnaG/twinkle"/>
</dbReference>
<proteinExistence type="predicted"/>